<sequence>MADVMSHRSDGARDPPQQPPHRLALACESVPPPKRRGISRGIIFEKSYFDLHGDRSPDEYRTVYAAIDRLAADCYRDCKLKAHNHLKAHGPSRPYGEMYLEDWQKCVNFFTSPTFVKRSSENKANWGKAKYPSMQGSKSFSSTRYDDVASSCASLDERAIAKEVLGERRSHVRGVGRVPKGTYPSLDSTAILKAPQGTFHQFSGYPQNNDLRFAIRRSLEHCAVVNNSMTIVLDANKTTSLKVFKIMERNRDISILSKL</sequence>
<gene>
    <name evidence="2" type="ORF">Adt_33201</name>
</gene>
<proteinExistence type="predicted"/>
<name>A0ABD1QVJ8_9LAMI</name>
<comment type="caution">
    <text evidence="2">The sequence shown here is derived from an EMBL/GenBank/DDBJ whole genome shotgun (WGS) entry which is preliminary data.</text>
</comment>
<evidence type="ECO:0000313" key="2">
    <source>
        <dbReference type="EMBL" id="KAL2480235.1"/>
    </source>
</evidence>
<dbReference type="EMBL" id="JBFOLK010000010">
    <property type="protein sequence ID" value="KAL2480235.1"/>
    <property type="molecule type" value="Genomic_DNA"/>
</dbReference>
<dbReference type="Proteomes" id="UP001604336">
    <property type="component" value="Unassembled WGS sequence"/>
</dbReference>
<reference evidence="3" key="1">
    <citation type="submission" date="2024-07" db="EMBL/GenBank/DDBJ databases">
        <title>Two chromosome-level genome assemblies of Korean endemic species Abeliophyllum distichum and Forsythia ovata (Oleaceae).</title>
        <authorList>
            <person name="Jang H."/>
        </authorList>
    </citation>
    <scope>NUCLEOTIDE SEQUENCE [LARGE SCALE GENOMIC DNA]</scope>
</reference>
<protein>
    <submittedName>
        <fullName evidence="2">Uncharacterized protein</fullName>
    </submittedName>
</protein>
<accession>A0ABD1QVJ8</accession>
<feature type="region of interest" description="Disordered" evidence="1">
    <location>
        <begin position="1"/>
        <end position="21"/>
    </location>
</feature>
<evidence type="ECO:0000313" key="3">
    <source>
        <dbReference type="Proteomes" id="UP001604336"/>
    </source>
</evidence>
<feature type="compositionally biased region" description="Basic and acidic residues" evidence="1">
    <location>
        <begin position="1"/>
        <end position="13"/>
    </location>
</feature>
<keyword evidence="3" id="KW-1185">Reference proteome</keyword>
<organism evidence="2 3">
    <name type="scientific">Abeliophyllum distichum</name>
    <dbReference type="NCBI Taxonomy" id="126358"/>
    <lineage>
        <taxon>Eukaryota</taxon>
        <taxon>Viridiplantae</taxon>
        <taxon>Streptophyta</taxon>
        <taxon>Embryophyta</taxon>
        <taxon>Tracheophyta</taxon>
        <taxon>Spermatophyta</taxon>
        <taxon>Magnoliopsida</taxon>
        <taxon>eudicotyledons</taxon>
        <taxon>Gunneridae</taxon>
        <taxon>Pentapetalae</taxon>
        <taxon>asterids</taxon>
        <taxon>lamiids</taxon>
        <taxon>Lamiales</taxon>
        <taxon>Oleaceae</taxon>
        <taxon>Forsythieae</taxon>
        <taxon>Abeliophyllum</taxon>
    </lineage>
</organism>
<evidence type="ECO:0000256" key="1">
    <source>
        <dbReference type="SAM" id="MobiDB-lite"/>
    </source>
</evidence>
<dbReference type="AlphaFoldDB" id="A0ABD1QVJ8"/>